<dbReference type="PANTHER" id="PTHR16062">
    <property type="entry name" value="SWI/SNF-RELATED"/>
    <property type="match status" value="1"/>
</dbReference>
<evidence type="ECO:0000313" key="11">
    <source>
        <dbReference type="Proteomes" id="UP000005408"/>
    </source>
</evidence>
<evidence type="ECO:0000256" key="7">
    <source>
        <dbReference type="PROSITE-ProRule" id="PRU00267"/>
    </source>
</evidence>
<evidence type="ECO:0000256" key="8">
    <source>
        <dbReference type="SAM" id="MobiDB-lite"/>
    </source>
</evidence>
<accession>A0A8W8M2H1</accession>
<evidence type="ECO:0000256" key="6">
    <source>
        <dbReference type="ARBA" id="ARBA00023242"/>
    </source>
</evidence>
<evidence type="ECO:0000256" key="1">
    <source>
        <dbReference type="ARBA" id="ARBA00004123"/>
    </source>
</evidence>
<dbReference type="PANTHER" id="PTHR16062:SF19">
    <property type="entry name" value="PROTEIN POLYBROMO-1"/>
    <property type="match status" value="1"/>
</dbReference>
<feature type="compositionally biased region" description="Pro residues" evidence="8">
    <location>
        <begin position="209"/>
        <end position="223"/>
    </location>
</feature>
<dbReference type="GO" id="GO:0006368">
    <property type="term" value="P:transcription elongation by RNA polymerase II"/>
    <property type="evidence" value="ECO:0007669"/>
    <property type="project" value="TreeGrafter"/>
</dbReference>
<dbReference type="EnsemblMetazoa" id="G31271.10">
    <property type="protein sequence ID" value="G31271.10:cds"/>
    <property type="gene ID" value="G31271"/>
</dbReference>
<dbReference type="CDD" id="cd21984">
    <property type="entry name" value="HMG-box_PB1"/>
    <property type="match status" value="1"/>
</dbReference>
<protein>
    <recommendedName>
        <fullName evidence="9">HMG box domain-containing protein</fullName>
    </recommendedName>
</protein>
<keyword evidence="5" id="KW-0804">Transcription</keyword>
<dbReference type="GO" id="GO:0003677">
    <property type="term" value="F:DNA binding"/>
    <property type="evidence" value="ECO:0007669"/>
    <property type="project" value="UniProtKB-UniRule"/>
</dbReference>
<feature type="DNA-binding region" description="HMG box" evidence="7">
    <location>
        <begin position="94"/>
        <end position="162"/>
    </location>
</feature>
<feature type="domain" description="HMG box" evidence="9">
    <location>
        <begin position="94"/>
        <end position="162"/>
    </location>
</feature>
<dbReference type="GO" id="GO:0003682">
    <property type="term" value="F:chromatin binding"/>
    <property type="evidence" value="ECO:0007669"/>
    <property type="project" value="TreeGrafter"/>
</dbReference>
<feature type="compositionally biased region" description="Basic and acidic residues" evidence="8">
    <location>
        <begin position="76"/>
        <end position="85"/>
    </location>
</feature>
<dbReference type="InterPro" id="IPR009071">
    <property type="entry name" value="HMG_box_dom"/>
</dbReference>
<dbReference type="Proteomes" id="UP000005408">
    <property type="component" value="Unassembled WGS sequence"/>
</dbReference>
<dbReference type="PROSITE" id="PS50118">
    <property type="entry name" value="HMG_BOX_2"/>
    <property type="match status" value="1"/>
</dbReference>
<evidence type="ECO:0000259" key="9">
    <source>
        <dbReference type="PROSITE" id="PS50118"/>
    </source>
</evidence>
<dbReference type="EnsemblMetazoa" id="G31271.9">
    <property type="protein sequence ID" value="G31271.9:cds"/>
    <property type="gene ID" value="G31271"/>
</dbReference>
<keyword evidence="6 7" id="KW-0539">Nucleus</keyword>
<evidence type="ECO:0000256" key="5">
    <source>
        <dbReference type="ARBA" id="ARBA00023163"/>
    </source>
</evidence>
<keyword evidence="7" id="KW-0238">DNA-binding</keyword>
<dbReference type="SUPFAM" id="SSF47095">
    <property type="entry name" value="HMG-box"/>
    <property type="match status" value="1"/>
</dbReference>
<dbReference type="EnsemblMetazoa" id="G31271.5">
    <property type="protein sequence ID" value="G31271.5:cds"/>
    <property type="gene ID" value="G31271"/>
</dbReference>
<organism evidence="10 11">
    <name type="scientific">Magallana gigas</name>
    <name type="common">Pacific oyster</name>
    <name type="synonym">Crassostrea gigas</name>
    <dbReference type="NCBI Taxonomy" id="29159"/>
    <lineage>
        <taxon>Eukaryota</taxon>
        <taxon>Metazoa</taxon>
        <taxon>Spiralia</taxon>
        <taxon>Lophotrochozoa</taxon>
        <taxon>Mollusca</taxon>
        <taxon>Bivalvia</taxon>
        <taxon>Autobranchia</taxon>
        <taxon>Pteriomorphia</taxon>
        <taxon>Ostreida</taxon>
        <taxon>Ostreoidea</taxon>
        <taxon>Ostreidae</taxon>
        <taxon>Magallana</taxon>
    </lineage>
</organism>
<comment type="subcellular location">
    <subcellularLocation>
        <location evidence="1">Nucleus</location>
    </subcellularLocation>
</comment>
<evidence type="ECO:0000256" key="3">
    <source>
        <dbReference type="ARBA" id="ARBA00022853"/>
    </source>
</evidence>
<name>A0A8W8M2H1_MAGGI</name>
<dbReference type="GO" id="GO:0006338">
    <property type="term" value="P:chromatin remodeling"/>
    <property type="evidence" value="ECO:0007669"/>
    <property type="project" value="InterPro"/>
</dbReference>
<dbReference type="InterPro" id="IPR036910">
    <property type="entry name" value="HMG_box_dom_sf"/>
</dbReference>
<reference evidence="10" key="1">
    <citation type="submission" date="2022-08" db="UniProtKB">
        <authorList>
            <consortium name="EnsemblMetazoa"/>
        </authorList>
    </citation>
    <scope>IDENTIFICATION</scope>
    <source>
        <strain evidence="10">05x7-T-G4-1.051#20</strain>
    </source>
</reference>
<dbReference type="AlphaFoldDB" id="A0A8W8M2H1"/>
<dbReference type="GO" id="GO:0016586">
    <property type="term" value="C:RSC-type complex"/>
    <property type="evidence" value="ECO:0007669"/>
    <property type="project" value="InterPro"/>
</dbReference>
<dbReference type="Pfam" id="PF00505">
    <property type="entry name" value="HMG_box"/>
    <property type="match status" value="1"/>
</dbReference>
<keyword evidence="2" id="KW-0677">Repeat</keyword>
<keyword evidence="3" id="KW-0156">Chromatin regulator</keyword>
<dbReference type="SMART" id="SM00398">
    <property type="entry name" value="HMG"/>
    <property type="match status" value="1"/>
</dbReference>
<feature type="compositionally biased region" description="Polar residues" evidence="8">
    <location>
        <begin position="156"/>
        <end position="175"/>
    </location>
</feature>
<feature type="region of interest" description="Disordered" evidence="8">
    <location>
        <begin position="155"/>
        <end position="228"/>
    </location>
</feature>
<dbReference type="Gene3D" id="1.10.30.10">
    <property type="entry name" value="High mobility group box domain"/>
    <property type="match status" value="1"/>
</dbReference>
<sequence length="318" mass="35741">MLPDTRFCIVEEPSPLLMKAADDTFMDDSQDSTLMDTLDDTNMSFDMEASHQGFPEIPTPKPTKKTMEEFTPVPEKSTKKEEHTEKKKKGKNSMKRQISGYIVYSGEIRKIIQQENPECTFGEISRIVGGKWRNLNKEDKEKYEERAKRIAEEQLAKQQEATKAMNDSLQGQWDSSGGKGSPAPSNRPGTPGGMQGQYQGHMVQGQQMAPPPPPPPPPRPPSPMFVSVPPRTQRLLHSEAYLRYIEGLRADKPFISDWDKNLTANAENTSTDPNRLPAHWLAEGPGYHGNTSNALWALRDLMLKDTLNISRTLSFEAL</sequence>
<feature type="region of interest" description="Disordered" evidence="8">
    <location>
        <begin position="50"/>
        <end position="94"/>
    </location>
</feature>
<keyword evidence="11" id="KW-1185">Reference proteome</keyword>
<evidence type="ECO:0000313" key="10">
    <source>
        <dbReference type="EnsemblMetazoa" id="G31271.10:cds"/>
    </source>
</evidence>
<evidence type="ECO:0000256" key="2">
    <source>
        <dbReference type="ARBA" id="ARBA00022737"/>
    </source>
</evidence>
<keyword evidence="4" id="KW-0805">Transcription regulation</keyword>
<proteinExistence type="predicted"/>
<evidence type="ECO:0000256" key="4">
    <source>
        <dbReference type="ARBA" id="ARBA00023015"/>
    </source>
</evidence>
<dbReference type="InterPro" id="IPR037382">
    <property type="entry name" value="Rsc/polybromo"/>
</dbReference>